<evidence type="ECO:0000256" key="2">
    <source>
        <dbReference type="ARBA" id="ARBA00022448"/>
    </source>
</evidence>
<dbReference type="PhylomeDB" id="D6WDG1"/>
<feature type="compositionally biased region" description="Basic and acidic residues" evidence="7">
    <location>
        <begin position="524"/>
        <end position="554"/>
    </location>
</feature>
<feature type="transmembrane region" description="Helical" evidence="8">
    <location>
        <begin position="267"/>
        <end position="287"/>
    </location>
</feature>
<dbReference type="HOGENOM" id="CLU_017674_0_0_1"/>
<feature type="compositionally biased region" description="Basic and acidic residues" evidence="7">
    <location>
        <begin position="457"/>
        <end position="489"/>
    </location>
</feature>
<dbReference type="Proteomes" id="UP000007266">
    <property type="component" value="Linkage group 3"/>
</dbReference>
<feature type="region of interest" description="Disordered" evidence="7">
    <location>
        <begin position="792"/>
        <end position="815"/>
    </location>
</feature>
<evidence type="ECO:0000256" key="3">
    <source>
        <dbReference type="ARBA" id="ARBA00022692"/>
    </source>
</evidence>
<dbReference type="PANTHER" id="PTHR22950">
    <property type="entry name" value="AMINO ACID TRANSPORTER"/>
    <property type="match status" value="1"/>
</dbReference>
<feature type="transmembrane region" description="Helical" evidence="8">
    <location>
        <begin position="119"/>
        <end position="139"/>
    </location>
</feature>
<dbReference type="GO" id="GO:0016020">
    <property type="term" value="C:membrane"/>
    <property type="evidence" value="ECO:0000318"/>
    <property type="project" value="GO_Central"/>
</dbReference>
<reference evidence="10 11" key="1">
    <citation type="journal article" date="2008" name="Nature">
        <title>The genome of the model beetle and pest Tribolium castaneum.</title>
        <authorList>
            <consortium name="Tribolium Genome Sequencing Consortium"/>
            <person name="Richards S."/>
            <person name="Gibbs R.A."/>
            <person name="Weinstock G.M."/>
            <person name="Brown S.J."/>
            <person name="Denell R."/>
            <person name="Beeman R.W."/>
            <person name="Gibbs R."/>
            <person name="Beeman R.W."/>
            <person name="Brown S.J."/>
            <person name="Bucher G."/>
            <person name="Friedrich M."/>
            <person name="Grimmelikhuijzen C.J."/>
            <person name="Klingler M."/>
            <person name="Lorenzen M."/>
            <person name="Richards S."/>
            <person name="Roth S."/>
            <person name="Schroder R."/>
            <person name="Tautz D."/>
            <person name="Zdobnov E.M."/>
            <person name="Muzny D."/>
            <person name="Gibbs R.A."/>
            <person name="Weinstock G.M."/>
            <person name="Attaway T."/>
            <person name="Bell S."/>
            <person name="Buhay C.J."/>
            <person name="Chandrabose M.N."/>
            <person name="Chavez D."/>
            <person name="Clerk-Blankenburg K.P."/>
            <person name="Cree A."/>
            <person name="Dao M."/>
            <person name="Davis C."/>
            <person name="Chacko J."/>
            <person name="Dinh H."/>
            <person name="Dugan-Rocha S."/>
            <person name="Fowler G."/>
            <person name="Garner T.T."/>
            <person name="Garnes J."/>
            <person name="Gnirke A."/>
            <person name="Hawes A."/>
            <person name="Hernandez J."/>
            <person name="Hines S."/>
            <person name="Holder M."/>
            <person name="Hume J."/>
            <person name="Jhangiani S.N."/>
            <person name="Joshi V."/>
            <person name="Khan Z.M."/>
            <person name="Jackson L."/>
            <person name="Kovar C."/>
            <person name="Kowis A."/>
            <person name="Lee S."/>
            <person name="Lewis L.R."/>
            <person name="Margolis J."/>
            <person name="Morgan M."/>
            <person name="Nazareth L.V."/>
            <person name="Nguyen N."/>
            <person name="Okwuonu G."/>
            <person name="Parker D."/>
            <person name="Richards S."/>
            <person name="Ruiz S.J."/>
            <person name="Santibanez J."/>
            <person name="Savard J."/>
            <person name="Scherer S.E."/>
            <person name="Schneider B."/>
            <person name="Sodergren E."/>
            <person name="Tautz D."/>
            <person name="Vattahil S."/>
            <person name="Villasana D."/>
            <person name="White C.S."/>
            <person name="Wright R."/>
            <person name="Park Y."/>
            <person name="Beeman R.W."/>
            <person name="Lord J."/>
            <person name="Oppert B."/>
            <person name="Lorenzen M."/>
            <person name="Brown S."/>
            <person name="Wang L."/>
            <person name="Savard J."/>
            <person name="Tautz D."/>
            <person name="Richards S."/>
            <person name="Weinstock G."/>
            <person name="Gibbs R.A."/>
            <person name="Liu Y."/>
            <person name="Worley K."/>
            <person name="Weinstock G."/>
            <person name="Elsik C.G."/>
            <person name="Reese J.T."/>
            <person name="Elhaik E."/>
            <person name="Landan G."/>
            <person name="Graur D."/>
            <person name="Arensburger P."/>
            <person name="Atkinson P."/>
            <person name="Beeman R.W."/>
            <person name="Beidler J."/>
            <person name="Brown S.J."/>
            <person name="Demuth J.P."/>
            <person name="Drury D.W."/>
            <person name="Du Y.Z."/>
            <person name="Fujiwara H."/>
            <person name="Lorenzen M."/>
            <person name="Maselli V."/>
            <person name="Osanai M."/>
            <person name="Park Y."/>
            <person name="Robertson H.M."/>
            <person name="Tu Z."/>
            <person name="Wang J.J."/>
            <person name="Wang S."/>
            <person name="Richards S."/>
            <person name="Song H."/>
            <person name="Zhang L."/>
            <person name="Sodergren E."/>
            <person name="Werner D."/>
            <person name="Stanke M."/>
            <person name="Morgenstern B."/>
            <person name="Solovyev V."/>
            <person name="Kosarev P."/>
            <person name="Brown G."/>
            <person name="Chen H.C."/>
            <person name="Ermolaeva O."/>
            <person name="Hlavina W."/>
            <person name="Kapustin Y."/>
            <person name="Kiryutin B."/>
            <person name="Kitts P."/>
            <person name="Maglott D."/>
            <person name="Pruitt K."/>
            <person name="Sapojnikov V."/>
            <person name="Souvorov A."/>
            <person name="Mackey A.J."/>
            <person name="Waterhouse R.M."/>
            <person name="Wyder S."/>
            <person name="Zdobnov E.M."/>
            <person name="Zdobnov E.M."/>
            <person name="Wyder S."/>
            <person name="Kriventseva E.V."/>
            <person name="Kadowaki T."/>
            <person name="Bork P."/>
            <person name="Aranda M."/>
            <person name="Bao R."/>
            <person name="Beermann A."/>
            <person name="Berns N."/>
            <person name="Bolognesi R."/>
            <person name="Bonneton F."/>
            <person name="Bopp D."/>
            <person name="Brown S.J."/>
            <person name="Bucher G."/>
            <person name="Butts T."/>
            <person name="Chaumot A."/>
            <person name="Denell R.E."/>
            <person name="Ferrier D.E."/>
            <person name="Friedrich M."/>
            <person name="Gordon C.M."/>
            <person name="Jindra M."/>
            <person name="Klingler M."/>
            <person name="Lan Q."/>
            <person name="Lattorff H.M."/>
            <person name="Laudet V."/>
            <person name="von Levetsow C."/>
            <person name="Liu Z."/>
            <person name="Lutz R."/>
            <person name="Lynch J.A."/>
            <person name="da Fonseca R.N."/>
            <person name="Posnien N."/>
            <person name="Reuter R."/>
            <person name="Roth S."/>
            <person name="Savard J."/>
            <person name="Schinko J.B."/>
            <person name="Schmitt C."/>
            <person name="Schoppmeier M."/>
            <person name="Schroder R."/>
            <person name="Shippy T.D."/>
            <person name="Simonnet F."/>
            <person name="Marques-Souza H."/>
            <person name="Tautz D."/>
            <person name="Tomoyasu Y."/>
            <person name="Trauner J."/>
            <person name="Van der Zee M."/>
            <person name="Vervoort M."/>
            <person name="Wittkopp N."/>
            <person name="Wimmer E.A."/>
            <person name="Yang X."/>
            <person name="Jones A.K."/>
            <person name="Sattelle D.B."/>
            <person name="Ebert P.R."/>
            <person name="Nelson D."/>
            <person name="Scott J.G."/>
            <person name="Beeman R.W."/>
            <person name="Muthukrishnan S."/>
            <person name="Kramer K.J."/>
            <person name="Arakane Y."/>
            <person name="Beeman R.W."/>
            <person name="Zhu Q."/>
            <person name="Hogenkamp D."/>
            <person name="Dixit R."/>
            <person name="Oppert B."/>
            <person name="Jiang H."/>
            <person name="Zou Z."/>
            <person name="Marshall J."/>
            <person name="Elpidina E."/>
            <person name="Vinokurov K."/>
            <person name="Oppert C."/>
            <person name="Zou Z."/>
            <person name="Evans J."/>
            <person name="Lu Z."/>
            <person name="Zhao P."/>
            <person name="Sumathipala N."/>
            <person name="Altincicek B."/>
            <person name="Vilcinskas A."/>
            <person name="Williams M."/>
            <person name="Hultmark D."/>
            <person name="Hetru C."/>
            <person name="Jiang H."/>
            <person name="Grimmelikhuijzen C.J."/>
            <person name="Hauser F."/>
            <person name="Cazzamali G."/>
            <person name="Williamson M."/>
            <person name="Park Y."/>
            <person name="Li B."/>
            <person name="Tanaka Y."/>
            <person name="Predel R."/>
            <person name="Neupert S."/>
            <person name="Schachtner J."/>
            <person name="Verleyen P."/>
            <person name="Raible F."/>
            <person name="Bork P."/>
            <person name="Friedrich M."/>
            <person name="Walden K.K."/>
            <person name="Robertson H.M."/>
            <person name="Angeli S."/>
            <person name="Foret S."/>
            <person name="Bucher G."/>
            <person name="Schuetz S."/>
            <person name="Maleszka R."/>
            <person name="Wimmer E.A."/>
            <person name="Beeman R.W."/>
            <person name="Lorenzen M."/>
            <person name="Tomoyasu Y."/>
            <person name="Miller S.C."/>
            <person name="Grossmann D."/>
            <person name="Bucher G."/>
        </authorList>
    </citation>
    <scope>NUCLEOTIDE SEQUENCE [LARGE SCALE GENOMIC DNA]</scope>
    <source>
        <strain evidence="10 11">Georgia GA2</strain>
    </source>
</reference>
<evidence type="ECO:0000256" key="1">
    <source>
        <dbReference type="ARBA" id="ARBA00004141"/>
    </source>
</evidence>
<dbReference type="eggNOG" id="KOG1305">
    <property type="taxonomic scope" value="Eukaryota"/>
</dbReference>
<feature type="transmembrane region" description="Helical" evidence="8">
    <location>
        <begin position="319"/>
        <end position="338"/>
    </location>
</feature>
<keyword evidence="5 8" id="KW-1133">Transmembrane helix</keyword>
<feature type="compositionally biased region" description="Basic and acidic residues" evidence="7">
    <location>
        <begin position="800"/>
        <end position="815"/>
    </location>
</feature>
<feature type="domain" description="Amino acid transporter transmembrane" evidence="9">
    <location>
        <begin position="8"/>
        <end position="393"/>
    </location>
</feature>
<evidence type="ECO:0000313" key="11">
    <source>
        <dbReference type="Proteomes" id="UP000007266"/>
    </source>
</evidence>
<dbReference type="KEGG" id="tca:655185"/>
<evidence type="ECO:0000313" key="10">
    <source>
        <dbReference type="EMBL" id="EFA00767.1"/>
    </source>
</evidence>
<name>D6WDG1_TRICA</name>
<feature type="transmembrane region" description="Helical" evidence="8">
    <location>
        <begin position="378"/>
        <end position="398"/>
    </location>
</feature>
<evidence type="ECO:0000256" key="5">
    <source>
        <dbReference type="ARBA" id="ARBA00022989"/>
    </source>
</evidence>
<organism evidence="10 11">
    <name type="scientific">Tribolium castaneum</name>
    <name type="common">Red flour beetle</name>
    <dbReference type="NCBI Taxonomy" id="7070"/>
    <lineage>
        <taxon>Eukaryota</taxon>
        <taxon>Metazoa</taxon>
        <taxon>Ecdysozoa</taxon>
        <taxon>Arthropoda</taxon>
        <taxon>Hexapoda</taxon>
        <taxon>Insecta</taxon>
        <taxon>Pterygota</taxon>
        <taxon>Neoptera</taxon>
        <taxon>Endopterygota</taxon>
        <taxon>Coleoptera</taxon>
        <taxon>Polyphaga</taxon>
        <taxon>Cucujiformia</taxon>
        <taxon>Tenebrionidae</taxon>
        <taxon>Tenebrionidae incertae sedis</taxon>
        <taxon>Tribolium</taxon>
    </lineage>
</organism>
<keyword evidence="11" id="KW-1185">Reference proteome</keyword>
<gene>
    <name evidence="10" type="primary">AUGUSTUS-3.0.2_03653</name>
    <name evidence="10" type="ORF">TcasGA2_TC003653</name>
</gene>
<protein>
    <recommendedName>
        <fullName evidence="9">Amino acid transporter transmembrane domain-containing protein</fullName>
    </recommendedName>
</protein>
<dbReference type="OMA" id="QTQLFEF"/>
<dbReference type="AlphaFoldDB" id="D6WDG1"/>
<feature type="region of interest" description="Disordered" evidence="7">
    <location>
        <begin position="634"/>
        <end position="666"/>
    </location>
</feature>
<sequence>MDNASGHTMNLANSIIGVSILAMPYCFKQCGILLSVLILLTSSIISRLACHFLLKSAIKARRKTFEFLAFHVFGTLGKFSIEIGMIGFQLGACVAFFVVMGDLGPAIVSEMTGAVVGSALRNSILIALAVFCVLPLGLLRNVDSLNGVSKATVGFYCCLVLKIVVEALPHIFTGDWVSEVVIWRPAGILQCLPIFSMALSCQTQLFEIYQAIPNASLEKMNSLIKIAVNICTWVYIFVGAFGYIAFFQKPFTGNVLLSFKPSITSDVIKMGFVLSLAFSFPLVIFPCRASLYSLLYKGPYTSLHEGAPTNYIPEVKFKMLTVIIVTVSLVIGIIIPNIELVLGLVGSTIGVMICVIFPVTCFICISPKNTNERILAQIMLFVGVIVMVLGTYANLYAFEEAKLNIVTEKNPPQPEIIKPQVIQPEKPVVIDIPTTIKVIASEEKKKKPPDEVVAPLEEEKKVEVRHEPPQPEAPPEERVKVEEVRHEPPQPEEPPETPKPVEEKKIEDKGDKQGPVVEPVQPPEEPKKNEEVDIEAIKKEETELKEEEDKKAKDSNQILIDTIQKQNEVQKEMVEQQKKLIEVIQKHQEIVQNKDIDKVNEEKVKAVKQIESIARKAIESISGQDAKLVLPKKEVKEEEKVPERVKETPKVEETKQKTEDKLADKVEEKKQVVEEINLVKNETSSIKMVPLPIALAKANNVTLENKVSEQKETPAKLNKESEIKNMRRDILSDNDENKARVKREVAEEKIDKLNKAMKEVCNEMNKLTSTEKPLIKMLCKLSEPELVQADVGLDQNGKFQDVKPQKRDLKQFSEK</sequence>
<feature type="transmembrane region" description="Helical" evidence="8">
    <location>
        <begin position="75"/>
        <end position="99"/>
    </location>
</feature>
<evidence type="ECO:0000256" key="8">
    <source>
        <dbReference type="SAM" id="Phobius"/>
    </source>
</evidence>
<feature type="transmembrane region" description="Helical" evidence="8">
    <location>
        <begin position="32"/>
        <end position="54"/>
    </location>
</feature>
<feature type="compositionally biased region" description="Basic and acidic residues" evidence="7">
    <location>
        <begin position="441"/>
        <end position="450"/>
    </location>
</feature>
<feature type="region of interest" description="Disordered" evidence="7">
    <location>
        <begin position="441"/>
        <end position="555"/>
    </location>
</feature>
<keyword evidence="3 8" id="KW-0812">Transmembrane</keyword>
<proteinExistence type="predicted"/>
<dbReference type="GO" id="GO:0003333">
    <property type="term" value="P:amino acid transmembrane transport"/>
    <property type="evidence" value="ECO:0000318"/>
    <property type="project" value="GO_Central"/>
</dbReference>
<keyword evidence="6 8" id="KW-0472">Membrane</keyword>
<dbReference type="GO" id="GO:0015179">
    <property type="term" value="F:L-amino acid transmembrane transporter activity"/>
    <property type="evidence" value="ECO:0000318"/>
    <property type="project" value="GO_Central"/>
</dbReference>
<dbReference type="FunCoup" id="D6WDG1">
    <property type="interactions" value="54"/>
</dbReference>
<evidence type="ECO:0000256" key="4">
    <source>
        <dbReference type="ARBA" id="ARBA00022970"/>
    </source>
</evidence>
<evidence type="ECO:0000256" key="6">
    <source>
        <dbReference type="ARBA" id="ARBA00023136"/>
    </source>
</evidence>
<comment type="subcellular location">
    <subcellularLocation>
        <location evidence="1">Membrane</location>
        <topology evidence="1">Multi-pass membrane protein</topology>
    </subcellularLocation>
</comment>
<keyword evidence="2" id="KW-0813">Transport</keyword>
<feature type="compositionally biased region" description="Basic and acidic residues" evidence="7">
    <location>
        <begin position="499"/>
        <end position="512"/>
    </location>
</feature>
<evidence type="ECO:0000259" key="9">
    <source>
        <dbReference type="Pfam" id="PF01490"/>
    </source>
</evidence>
<accession>D6WDG1</accession>
<dbReference type="OrthoDB" id="513400at2759"/>
<dbReference type="PANTHER" id="PTHR22950:SF646">
    <property type="entry name" value="SODIUM-COUPLED NEUTRAL AMINO ACID TRANSPORTER 10-RELATED"/>
    <property type="match status" value="1"/>
</dbReference>
<reference evidence="10 11" key="2">
    <citation type="journal article" date="2010" name="Nucleic Acids Res.">
        <title>BeetleBase in 2010: revisions to provide comprehensive genomic information for Tribolium castaneum.</title>
        <authorList>
            <person name="Kim H.S."/>
            <person name="Murphy T."/>
            <person name="Xia J."/>
            <person name="Caragea D."/>
            <person name="Park Y."/>
            <person name="Beeman R.W."/>
            <person name="Lorenzen M.D."/>
            <person name="Butcher S."/>
            <person name="Manak J.R."/>
            <person name="Brown S.J."/>
        </authorList>
    </citation>
    <scope>GENOME REANNOTATION</scope>
    <source>
        <strain evidence="10 11">Georgia GA2</strain>
    </source>
</reference>
<feature type="transmembrane region" description="Helical" evidence="8">
    <location>
        <begin position="344"/>
        <end position="366"/>
    </location>
</feature>
<evidence type="ECO:0000256" key="7">
    <source>
        <dbReference type="SAM" id="MobiDB-lite"/>
    </source>
</evidence>
<dbReference type="STRING" id="7070.D6WDG1"/>
<dbReference type="Pfam" id="PF01490">
    <property type="entry name" value="Aa_trans"/>
    <property type="match status" value="1"/>
</dbReference>
<dbReference type="EMBL" id="KQ971322">
    <property type="protein sequence ID" value="EFA00767.1"/>
    <property type="molecule type" value="Genomic_DNA"/>
</dbReference>
<keyword evidence="4" id="KW-0029">Amino-acid transport</keyword>
<dbReference type="InParanoid" id="D6WDG1"/>
<feature type="transmembrane region" description="Helical" evidence="8">
    <location>
        <begin position="226"/>
        <end position="247"/>
    </location>
</feature>
<dbReference type="InterPro" id="IPR013057">
    <property type="entry name" value="AA_transpt_TM"/>
</dbReference>